<dbReference type="Proteomes" id="UP001159042">
    <property type="component" value="Unassembled WGS sequence"/>
</dbReference>
<evidence type="ECO:0008006" key="6">
    <source>
        <dbReference type="Google" id="ProtNLM"/>
    </source>
</evidence>
<comment type="caution">
    <text evidence="4">The sequence shown here is derived from an EMBL/GenBank/DDBJ whole genome shotgun (WGS) entry which is preliminary data.</text>
</comment>
<protein>
    <recommendedName>
        <fullName evidence="6">Methionine aminopeptidase</fullName>
    </recommendedName>
</protein>
<organism evidence="4 5">
    <name type="scientific">Exocentrus adspersus</name>
    <dbReference type="NCBI Taxonomy" id="1586481"/>
    <lineage>
        <taxon>Eukaryota</taxon>
        <taxon>Metazoa</taxon>
        <taxon>Ecdysozoa</taxon>
        <taxon>Arthropoda</taxon>
        <taxon>Hexapoda</taxon>
        <taxon>Insecta</taxon>
        <taxon>Pterygota</taxon>
        <taxon>Neoptera</taxon>
        <taxon>Endopterygota</taxon>
        <taxon>Coleoptera</taxon>
        <taxon>Polyphaga</taxon>
        <taxon>Cucujiformia</taxon>
        <taxon>Chrysomeloidea</taxon>
        <taxon>Cerambycidae</taxon>
        <taxon>Lamiinae</taxon>
        <taxon>Acanthocinini</taxon>
        <taxon>Exocentrus</taxon>
    </lineage>
</organism>
<gene>
    <name evidence="4" type="ORF">NQ315_007472</name>
</gene>
<dbReference type="Gene3D" id="3.90.230.10">
    <property type="entry name" value="Creatinase/methionine aminopeptidase superfamily"/>
    <property type="match status" value="1"/>
</dbReference>
<evidence type="ECO:0000256" key="1">
    <source>
        <dbReference type="ARBA" id="ARBA00022438"/>
    </source>
</evidence>
<accession>A0AAV8V6F4</accession>
<evidence type="ECO:0000313" key="4">
    <source>
        <dbReference type="EMBL" id="KAJ8909521.1"/>
    </source>
</evidence>
<dbReference type="EMBL" id="JANEYG010000519">
    <property type="protein sequence ID" value="KAJ8909521.1"/>
    <property type="molecule type" value="Genomic_DNA"/>
</dbReference>
<dbReference type="PANTHER" id="PTHR45777:SF2">
    <property type="entry name" value="METHIONINE AMINOPEPTIDASE 2"/>
    <property type="match status" value="1"/>
</dbReference>
<sequence>MLTKESMEEGIKFAGVDVRVCDIGEKISEVINSYEIQFEGNVAKIIPVENLNGHSIGKYCIHSGITIPLVKNDDTTKLIGNEFYALETFATTGNGFVRNGLNCSHYIYVDRLLNLDNFSKPHIEILTLYNMLEAYPPLMDIKGSYVAQFEHTLFLSENGGKEILTRGDDY</sequence>
<dbReference type="GO" id="GO:0008235">
    <property type="term" value="F:metalloexopeptidase activity"/>
    <property type="evidence" value="ECO:0007669"/>
    <property type="project" value="TreeGrafter"/>
</dbReference>
<keyword evidence="5" id="KW-1185">Reference proteome</keyword>
<dbReference type="GO" id="GO:0005737">
    <property type="term" value="C:cytoplasm"/>
    <property type="evidence" value="ECO:0007669"/>
    <property type="project" value="TreeGrafter"/>
</dbReference>
<name>A0AAV8V6F4_9CUCU</name>
<dbReference type="InterPro" id="IPR050247">
    <property type="entry name" value="Met_Aminopeptidase_Type2"/>
</dbReference>
<dbReference type="SUPFAM" id="SSF55920">
    <property type="entry name" value="Creatinase/aminopeptidase"/>
    <property type="match status" value="1"/>
</dbReference>
<evidence type="ECO:0000256" key="2">
    <source>
        <dbReference type="ARBA" id="ARBA00022670"/>
    </source>
</evidence>
<dbReference type="GO" id="GO:0006508">
    <property type="term" value="P:proteolysis"/>
    <property type="evidence" value="ECO:0007669"/>
    <property type="project" value="UniProtKB-KW"/>
</dbReference>
<reference evidence="4 5" key="1">
    <citation type="journal article" date="2023" name="Insect Mol. Biol.">
        <title>Genome sequencing provides insights into the evolution of gene families encoding plant cell wall-degrading enzymes in longhorned beetles.</title>
        <authorList>
            <person name="Shin N.R."/>
            <person name="Okamura Y."/>
            <person name="Kirsch R."/>
            <person name="Pauchet Y."/>
        </authorList>
    </citation>
    <scope>NUCLEOTIDE SEQUENCE [LARGE SCALE GENOMIC DNA]</scope>
    <source>
        <strain evidence="4">EAD_L_NR</strain>
    </source>
</reference>
<keyword evidence="1" id="KW-0031">Aminopeptidase</keyword>
<evidence type="ECO:0000256" key="3">
    <source>
        <dbReference type="ARBA" id="ARBA00022801"/>
    </source>
</evidence>
<dbReference type="AlphaFoldDB" id="A0AAV8V6F4"/>
<keyword evidence="3" id="KW-0378">Hydrolase</keyword>
<dbReference type="InterPro" id="IPR036005">
    <property type="entry name" value="Creatinase/aminopeptidase-like"/>
</dbReference>
<proteinExistence type="predicted"/>
<keyword evidence="2" id="KW-0645">Protease</keyword>
<dbReference type="PANTHER" id="PTHR45777">
    <property type="entry name" value="METHIONINE AMINOPEPTIDASE 2"/>
    <property type="match status" value="1"/>
</dbReference>
<dbReference type="GO" id="GO:0004177">
    <property type="term" value="F:aminopeptidase activity"/>
    <property type="evidence" value="ECO:0007669"/>
    <property type="project" value="UniProtKB-KW"/>
</dbReference>
<evidence type="ECO:0000313" key="5">
    <source>
        <dbReference type="Proteomes" id="UP001159042"/>
    </source>
</evidence>